<dbReference type="GO" id="GO:0006865">
    <property type="term" value="P:amino acid transport"/>
    <property type="evidence" value="ECO:0007669"/>
    <property type="project" value="TreeGrafter"/>
</dbReference>
<gene>
    <name evidence="11" type="ORF">DFR42_10833</name>
</gene>
<evidence type="ECO:0000256" key="8">
    <source>
        <dbReference type="SAM" id="Phobius"/>
    </source>
</evidence>
<keyword evidence="3" id="KW-0813">Transport</keyword>
<evidence type="ECO:0000256" key="1">
    <source>
        <dbReference type="ARBA" id="ARBA00004141"/>
    </source>
</evidence>
<dbReference type="InterPro" id="IPR051455">
    <property type="entry name" value="Bact_solute-bind_prot3"/>
</dbReference>
<sequence>MYPRKIKSFCSLLFLLLTFFMSAAQAQTAKKPGTSTSTSTSERLTLIRERGAIIVGVKTDYPPFGMLDENGVPEGFEHDLAADIARRLGVQLRKVSVSGSNRLQKLQEGVIDLVLATTGDTAERRQIVTMIEPNYYASGVTLFMPPTANIKDWADTRGHLVCATQGSYFNRIMQQRYLMELQMYNNARDAKLAVKDGRCIGYLFDNTAVINDLANPEWKGYKAPLPPTLSTPWAMAISKSEKGTEFENMLADIVADWHRSGFLQEREKAWGIPPSKFLADTHVLWQKNDSDNASFCRRLPDGNWRAECRNQVFLTSTDVGGLAQLGLWLNEATGINLTLVYDSFDRSQFFYGLLVTLALTALCISCSLLLGWAGAVFAESRIWLLSATARLLGTIGRMTPPLLCMYLLLFGIGAILSESVGIALPAFGVVVFCLSVYTGAGVMTALLDAATAYRLQHGEFRLRFANTSLIARLASGSVTASLINVSKATMMASAVAVPELLSATTSIINERGNVGVMMNALLLTFLLIIFAVVRLIRQLEQKILARLA</sequence>
<feature type="transmembrane region" description="Helical" evidence="8">
    <location>
        <begin position="422"/>
        <end position="448"/>
    </location>
</feature>
<dbReference type="InterPro" id="IPR035906">
    <property type="entry name" value="MetI-like_sf"/>
</dbReference>
<keyword evidence="4 8" id="KW-0812">Transmembrane</keyword>
<evidence type="ECO:0000256" key="3">
    <source>
        <dbReference type="ARBA" id="ARBA00022448"/>
    </source>
</evidence>
<feature type="domain" description="Solute-binding protein family 3/N-terminal" evidence="10">
    <location>
        <begin position="52"/>
        <end position="274"/>
    </location>
</feature>
<dbReference type="Gene3D" id="3.40.190.10">
    <property type="entry name" value="Periplasmic binding protein-like II"/>
    <property type="match status" value="2"/>
</dbReference>
<feature type="transmembrane region" description="Helical" evidence="8">
    <location>
        <begin position="516"/>
        <end position="536"/>
    </location>
</feature>
<evidence type="ECO:0000256" key="4">
    <source>
        <dbReference type="ARBA" id="ARBA00022692"/>
    </source>
</evidence>
<accession>A0A318J0H0</accession>
<dbReference type="PANTHER" id="PTHR30085">
    <property type="entry name" value="AMINO ACID ABC TRANSPORTER PERMEASE"/>
    <property type="match status" value="1"/>
</dbReference>
<evidence type="ECO:0000256" key="2">
    <source>
        <dbReference type="ARBA" id="ARBA00010333"/>
    </source>
</evidence>
<keyword evidence="5 9" id="KW-0732">Signal</keyword>
<dbReference type="InterPro" id="IPR001638">
    <property type="entry name" value="Solute-binding_3/MltF_N"/>
</dbReference>
<keyword evidence="6 8" id="KW-1133">Transmembrane helix</keyword>
<dbReference type="PANTHER" id="PTHR30085:SF6">
    <property type="entry name" value="ABC TRANSPORTER GLUTAMINE-BINDING PROTEIN GLNH"/>
    <property type="match status" value="1"/>
</dbReference>
<feature type="transmembrane region" description="Helical" evidence="8">
    <location>
        <begin position="398"/>
        <end position="416"/>
    </location>
</feature>
<protein>
    <submittedName>
        <fullName evidence="11">Polar amino acid transport system substrate-binding protein</fullName>
    </submittedName>
</protein>
<evidence type="ECO:0000256" key="9">
    <source>
        <dbReference type="SAM" id="SignalP"/>
    </source>
</evidence>
<dbReference type="Proteomes" id="UP000247792">
    <property type="component" value="Unassembled WGS sequence"/>
</dbReference>
<evidence type="ECO:0000256" key="7">
    <source>
        <dbReference type="ARBA" id="ARBA00023136"/>
    </source>
</evidence>
<dbReference type="GO" id="GO:0030288">
    <property type="term" value="C:outer membrane-bounded periplasmic space"/>
    <property type="evidence" value="ECO:0007669"/>
    <property type="project" value="TreeGrafter"/>
</dbReference>
<dbReference type="Pfam" id="PF00497">
    <property type="entry name" value="SBP_bac_3"/>
    <property type="match status" value="1"/>
</dbReference>
<reference evidence="11 12" key="1">
    <citation type="submission" date="2018-05" db="EMBL/GenBank/DDBJ databases">
        <title>Genomic Encyclopedia of Type Strains, Phase IV (KMG-IV): sequencing the most valuable type-strain genomes for metagenomic binning, comparative biology and taxonomic classification.</title>
        <authorList>
            <person name="Goeker M."/>
        </authorList>
    </citation>
    <scope>NUCLEOTIDE SEQUENCE [LARGE SCALE GENOMIC DNA]</scope>
    <source>
        <strain evidence="11 12">DSM 19792</strain>
    </source>
</reference>
<evidence type="ECO:0000313" key="12">
    <source>
        <dbReference type="Proteomes" id="UP000247792"/>
    </source>
</evidence>
<feature type="transmembrane region" description="Helical" evidence="8">
    <location>
        <begin position="469"/>
        <end position="496"/>
    </location>
</feature>
<comment type="caution">
    <text evidence="11">The sequence shown here is derived from an EMBL/GenBank/DDBJ whole genome shotgun (WGS) entry which is preliminary data.</text>
</comment>
<dbReference type="GO" id="GO:0005576">
    <property type="term" value="C:extracellular region"/>
    <property type="evidence" value="ECO:0007669"/>
    <property type="project" value="TreeGrafter"/>
</dbReference>
<evidence type="ECO:0000313" key="11">
    <source>
        <dbReference type="EMBL" id="PXX40200.1"/>
    </source>
</evidence>
<name>A0A318J0H0_9BURK</name>
<organism evidence="11 12">
    <name type="scientific">Undibacterium pigrum</name>
    <dbReference type="NCBI Taxonomy" id="401470"/>
    <lineage>
        <taxon>Bacteria</taxon>
        <taxon>Pseudomonadati</taxon>
        <taxon>Pseudomonadota</taxon>
        <taxon>Betaproteobacteria</taxon>
        <taxon>Burkholderiales</taxon>
        <taxon>Oxalobacteraceae</taxon>
        <taxon>Undibacterium</taxon>
    </lineage>
</organism>
<evidence type="ECO:0000256" key="6">
    <source>
        <dbReference type="ARBA" id="ARBA00022989"/>
    </source>
</evidence>
<dbReference type="SUPFAM" id="SSF53850">
    <property type="entry name" value="Periplasmic binding protein-like II"/>
    <property type="match status" value="1"/>
</dbReference>
<keyword evidence="7 8" id="KW-0472">Membrane</keyword>
<comment type="subcellular location">
    <subcellularLocation>
        <location evidence="1">Membrane</location>
        <topology evidence="1">Multi-pass membrane protein</topology>
    </subcellularLocation>
</comment>
<dbReference type="EMBL" id="QJKB01000008">
    <property type="protein sequence ID" value="PXX40200.1"/>
    <property type="molecule type" value="Genomic_DNA"/>
</dbReference>
<dbReference type="SUPFAM" id="SSF161098">
    <property type="entry name" value="MetI-like"/>
    <property type="match status" value="1"/>
</dbReference>
<keyword evidence="12" id="KW-1185">Reference proteome</keyword>
<evidence type="ECO:0000259" key="10">
    <source>
        <dbReference type="SMART" id="SM00062"/>
    </source>
</evidence>
<feature type="transmembrane region" description="Helical" evidence="8">
    <location>
        <begin position="349"/>
        <end position="377"/>
    </location>
</feature>
<comment type="similarity">
    <text evidence="2">Belongs to the bacterial solute-binding protein 3 family.</text>
</comment>
<feature type="signal peptide" evidence="9">
    <location>
        <begin position="1"/>
        <end position="26"/>
    </location>
</feature>
<dbReference type="GO" id="GO:0016020">
    <property type="term" value="C:membrane"/>
    <property type="evidence" value="ECO:0007669"/>
    <property type="project" value="UniProtKB-SubCell"/>
</dbReference>
<proteinExistence type="inferred from homology"/>
<feature type="chain" id="PRO_5016294198" evidence="9">
    <location>
        <begin position="27"/>
        <end position="548"/>
    </location>
</feature>
<dbReference type="Gene3D" id="1.10.3720.10">
    <property type="entry name" value="MetI-like"/>
    <property type="match status" value="1"/>
</dbReference>
<dbReference type="AlphaFoldDB" id="A0A318J0H0"/>
<evidence type="ECO:0000256" key="5">
    <source>
        <dbReference type="ARBA" id="ARBA00022729"/>
    </source>
</evidence>
<dbReference type="SMART" id="SM00062">
    <property type="entry name" value="PBPb"/>
    <property type="match status" value="1"/>
</dbReference>